<feature type="region of interest" description="Disordered" evidence="1">
    <location>
        <begin position="223"/>
        <end position="245"/>
    </location>
</feature>
<feature type="region of interest" description="Disordered" evidence="1">
    <location>
        <begin position="47"/>
        <end position="73"/>
    </location>
</feature>
<dbReference type="EMBL" id="JBHSEU010000021">
    <property type="protein sequence ID" value="MFC4539831.1"/>
    <property type="molecule type" value="Genomic_DNA"/>
</dbReference>
<evidence type="ECO:0000256" key="1">
    <source>
        <dbReference type="SAM" id="MobiDB-lite"/>
    </source>
</evidence>
<proteinExistence type="predicted"/>
<organism evidence="3 4">
    <name type="scientific">Chromohalobacter sarecensis</name>
    <dbReference type="NCBI Taxonomy" id="245294"/>
    <lineage>
        <taxon>Bacteria</taxon>
        <taxon>Pseudomonadati</taxon>
        <taxon>Pseudomonadota</taxon>
        <taxon>Gammaproteobacteria</taxon>
        <taxon>Oceanospirillales</taxon>
        <taxon>Halomonadaceae</taxon>
        <taxon>Chromohalobacter</taxon>
    </lineage>
</organism>
<evidence type="ECO:0000256" key="2">
    <source>
        <dbReference type="SAM" id="SignalP"/>
    </source>
</evidence>
<dbReference type="RefSeq" id="WP_246969673.1">
    <property type="nucleotide sequence ID" value="NZ_JAKGAN010000002.1"/>
</dbReference>
<evidence type="ECO:0000313" key="3">
    <source>
        <dbReference type="EMBL" id="MFC4539831.1"/>
    </source>
</evidence>
<protein>
    <recommendedName>
        <fullName evidence="5">Porin</fullName>
    </recommendedName>
</protein>
<feature type="compositionally biased region" description="Low complexity" evidence="1">
    <location>
        <begin position="53"/>
        <end position="70"/>
    </location>
</feature>
<dbReference type="Proteomes" id="UP001596030">
    <property type="component" value="Unassembled WGS sequence"/>
</dbReference>
<accession>A0ABV9D3E0</accession>
<keyword evidence="2" id="KW-0732">Signal</keyword>
<gene>
    <name evidence="3" type="ORF">ACFO0U_13720</name>
</gene>
<feature type="chain" id="PRO_5046163512" description="Porin" evidence="2">
    <location>
        <begin position="23"/>
        <end position="444"/>
    </location>
</feature>
<keyword evidence="4" id="KW-1185">Reference proteome</keyword>
<name>A0ABV9D3E0_9GAMM</name>
<sequence length="444" mass="48488">MAQLSFKAAGLAMGVTGTLAFAAPALAQQDTEAMQRQLDALRAQVERMEQQLDAQQSTATADSSQATSQTRDLAEENRSLIDSIQNSQFSGTLQLKGVYNDWDEVDKDTAGDMDFGKFTLGVDGQHGNFLYSFEYRFYDGYQFLKKGWMGYQASDNDTVKVGLVQTPFGNMDYGYLGWYGNLPYLAGFNDNQNAGIKWDHTQGAWDTSLAFFKSDQLGDGDEHYGANAVADPSNPVGDSPQGNSAENQLAGRVAYTFGQGTDYTTEINFSAKGGQLYNKQTNDSGSNWQAAVGLNGSYGNWLTQLQATAYEYDAENPAESTTGVSDDVLEIGAFGFSYLIPAEGQMYSASVGYSMNVDWGDIDNVYFYNDFSYISPEGDYTPVNGGFGDSVDDPMLNDLGMKVTAGPYYAWFSVVSNKNGLNYFGSPVDDGWHTSLQTNFGLNF</sequence>
<feature type="signal peptide" evidence="2">
    <location>
        <begin position="1"/>
        <end position="22"/>
    </location>
</feature>
<evidence type="ECO:0008006" key="5">
    <source>
        <dbReference type="Google" id="ProtNLM"/>
    </source>
</evidence>
<comment type="caution">
    <text evidence="3">The sequence shown here is derived from an EMBL/GenBank/DDBJ whole genome shotgun (WGS) entry which is preliminary data.</text>
</comment>
<evidence type="ECO:0000313" key="4">
    <source>
        <dbReference type="Proteomes" id="UP001596030"/>
    </source>
</evidence>
<reference evidence="4" key="1">
    <citation type="journal article" date="2019" name="Int. J. Syst. Evol. Microbiol.">
        <title>The Global Catalogue of Microorganisms (GCM) 10K type strain sequencing project: providing services to taxonomists for standard genome sequencing and annotation.</title>
        <authorList>
            <consortium name="The Broad Institute Genomics Platform"/>
            <consortium name="The Broad Institute Genome Sequencing Center for Infectious Disease"/>
            <person name="Wu L."/>
            <person name="Ma J."/>
        </authorList>
    </citation>
    <scope>NUCLEOTIDE SEQUENCE [LARGE SCALE GENOMIC DNA]</scope>
    <source>
        <strain evidence="4">CGMCC 1.12121</strain>
    </source>
</reference>